<evidence type="ECO:0000313" key="3">
    <source>
        <dbReference type="Proteomes" id="UP001487740"/>
    </source>
</evidence>
<evidence type="ECO:0000256" key="1">
    <source>
        <dbReference type="ARBA" id="ARBA00023002"/>
    </source>
</evidence>
<dbReference type="SUPFAM" id="SSF51735">
    <property type="entry name" value="NAD(P)-binding Rossmann-fold domains"/>
    <property type="match status" value="1"/>
</dbReference>
<organism evidence="2 3">
    <name type="scientific">Scylla paramamosain</name>
    <name type="common">Mud crab</name>
    <dbReference type="NCBI Taxonomy" id="85552"/>
    <lineage>
        <taxon>Eukaryota</taxon>
        <taxon>Metazoa</taxon>
        <taxon>Ecdysozoa</taxon>
        <taxon>Arthropoda</taxon>
        <taxon>Crustacea</taxon>
        <taxon>Multicrustacea</taxon>
        <taxon>Malacostraca</taxon>
        <taxon>Eumalacostraca</taxon>
        <taxon>Eucarida</taxon>
        <taxon>Decapoda</taxon>
        <taxon>Pleocyemata</taxon>
        <taxon>Brachyura</taxon>
        <taxon>Eubrachyura</taxon>
        <taxon>Portunoidea</taxon>
        <taxon>Portunidae</taxon>
        <taxon>Portuninae</taxon>
        <taxon>Scylla</taxon>
    </lineage>
</organism>
<name>A0AAW0U4Z6_SCYPA</name>
<dbReference type="Gene3D" id="3.40.50.720">
    <property type="entry name" value="NAD(P)-binding Rossmann-like Domain"/>
    <property type="match status" value="1"/>
</dbReference>
<dbReference type="GO" id="GO:0016491">
    <property type="term" value="F:oxidoreductase activity"/>
    <property type="evidence" value="ECO:0007669"/>
    <property type="project" value="UniProtKB-KW"/>
</dbReference>
<proteinExistence type="predicted"/>
<comment type="caution">
    <text evidence="2">The sequence shown here is derived from an EMBL/GenBank/DDBJ whole genome shotgun (WGS) entry which is preliminary data.</text>
</comment>
<keyword evidence="3" id="KW-1185">Reference proteome</keyword>
<evidence type="ECO:0000313" key="2">
    <source>
        <dbReference type="EMBL" id="KAK8395134.1"/>
    </source>
</evidence>
<accession>A0AAW0U4Z6</accession>
<dbReference type="AlphaFoldDB" id="A0AAW0U4Z6"/>
<gene>
    <name evidence="2" type="ORF">O3P69_006108</name>
</gene>
<sequence length="235" mass="24328">MTSTGDNIIICLCASSPAAAITATTGNTQTGLAGAGGGARRSPSRTVTAEDLEVTLASNHLGHFLLVNLLLGLMVKSHPCRVIVKASSAHYLLSSINPKDLNLRRGRYRALAAYSLSQLCNVLMATNLAHLTAGTGVAVSSACPGIVWGEPYLCGQGVLARLCTAFLYCVARTPEEGAQTLVHAAVSRQGAELSGAFFTNCTETKLTGLAADAGLAKKVWEVSEGLVGLLPPDYA</sequence>
<protein>
    <recommendedName>
        <fullName evidence="4">Retinol dehydrogenase 14</fullName>
    </recommendedName>
</protein>
<dbReference type="EMBL" id="JARAKH010000018">
    <property type="protein sequence ID" value="KAK8395134.1"/>
    <property type="molecule type" value="Genomic_DNA"/>
</dbReference>
<dbReference type="Proteomes" id="UP001487740">
    <property type="component" value="Unassembled WGS sequence"/>
</dbReference>
<keyword evidence="1" id="KW-0560">Oxidoreductase</keyword>
<evidence type="ECO:0008006" key="4">
    <source>
        <dbReference type="Google" id="ProtNLM"/>
    </source>
</evidence>
<dbReference type="PANTHER" id="PTHR43157">
    <property type="entry name" value="PHOSPHATIDYLINOSITOL-GLYCAN BIOSYNTHESIS CLASS F PROTEIN-RELATED"/>
    <property type="match status" value="1"/>
</dbReference>
<reference evidence="2 3" key="1">
    <citation type="submission" date="2023-03" db="EMBL/GenBank/DDBJ databases">
        <title>High-quality genome of Scylla paramamosain provides insights in environmental adaptation.</title>
        <authorList>
            <person name="Zhang L."/>
        </authorList>
    </citation>
    <scope>NUCLEOTIDE SEQUENCE [LARGE SCALE GENOMIC DNA]</scope>
    <source>
        <strain evidence="2">LZ_2023a</strain>
        <tissue evidence="2">Muscle</tissue>
    </source>
</reference>
<dbReference type="InterPro" id="IPR036291">
    <property type="entry name" value="NAD(P)-bd_dom_sf"/>
</dbReference>
<dbReference type="PANTHER" id="PTHR43157:SF31">
    <property type="entry name" value="PHOSPHATIDYLINOSITOL-GLYCAN BIOSYNTHESIS CLASS F PROTEIN"/>
    <property type="match status" value="1"/>
</dbReference>